<keyword evidence="5" id="KW-1133">Transmembrane helix</keyword>
<evidence type="ECO:0000256" key="2">
    <source>
        <dbReference type="ARBA" id="ARBA00022676"/>
    </source>
</evidence>
<sequence length="761" mass="86263">MVSQPNFVRLPRFGQRALFILVLSSVTLVLVRDVVLISKLRFSMGQHGGSQQSSSHQINHWVDSLTSNVSTCHRGTVNWTSYPSWHPLTQLVTFLPIQYDESTMSNESLPQEPLFTAAVCKFRKIGRDWFALPDFTQQVTRCLAFWHRLVPSTARKAVFFVGPPIPADRPYISQMVQLLRDALNVTVILNDQNWISAAQQRPDYIVARPLFHSVPMEEHPFQGYALTDSSQVAAIQQSVFSYIRIPLERNEDHPVVAILDSPRLGNVPYLRDGLQNVLSDQTLTILELSRNSSLTEFMRTLSQVDILVAPHGFDTHDILSQLLWMPRCGGLVEVFPPFYFAPQVHGSIAAVMEDFSYASIYTGVNVSVEWYEGALDDFSLLQRARKAVSCPEISVLAQTVGNMTRQWHACRKRQTESQRSPVVSDIEPFPLSTVNGCLAMGNPRVQLSNYPSERKLEDLVHIVSDPSEQNAAVCVFVEFRGYWAHFPHAMEQLYRCYSFWQLHPHLKPYLVFEGYLPDSLTFVWSVRRDILGKMFGVQELHNRSDIPVNSLVAEPYRYSGWYDHPHQGIQFGGLQHADRWRKTVQTNWNLTTAGCQLGKSSPAIAILDRQPQSQRRIINVNLLKKAMSTLTDRPVQVHYFEKATFREQVEIMSNVDILISGHGAQLTSLHYMPTCGGVLEFFPPGYYTPGFFGPLAATSGLHHGFIYTGANRTAEWDESGIHMLGLRSAARALDICVPLKVTLESVKELILKWKQCCQRQS</sequence>
<keyword evidence="6" id="KW-0472">Membrane</keyword>
<organism evidence="9">
    <name type="scientific">Amphora coffeiformis</name>
    <dbReference type="NCBI Taxonomy" id="265554"/>
    <lineage>
        <taxon>Eukaryota</taxon>
        <taxon>Sar</taxon>
        <taxon>Stramenopiles</taxon>
        <taxon>Ochrophyta</taxon>
        <taxon>Bacillariophyta</taxon>
        <taxon>Bacillariophyceae</taxon>
        <taxon>Bacillariophycidae</taxon>
        <taxon>Thalassiophysales</taxon>
        <taxon>Catenulaceae</taxon>
        <taxon>Amphora</taxon>
    </lineage>
</organism>
<reference evidence="9" key="1">
    <citation type="submission" date="2021-01" db="EMBL/GenBank/DDBJ databases">
        <authorList>
            <person name="Corre E."/>
            <person name="Pelletier E."/>
            <person name="Niang G."/>
            <person name="Scheremetjew M."/>
            <person name="Finn R."/>
            <person name="Kale V."/>
            <person name="Holt S."/>
            <person name="Cochrane G."/>
            <person name="Meng A."/>
            <person name="Brown T."/>
            <person name="Cohen L."/>
        </authorList>
    </citation>
    <scope>NUCLEOTIDE SEQUENCE</scope>
    <source>
        <strain evidence="9">CCMP127</strain>
    </source>
</reference>
<dbReference type="GO" id="GO:0016020">
    <property type="term" value="C:membrane"/>
    <property type="evidence" value="ECO:0007669"/>
    <property type="project" value="UniProtKB-SubCell"/>
</dbReference>
<accession>A0A7S3P2Y3</accession>
<evidence type="ECO:0000256" key="4">
    <source>
        <dbReference type="ARBA" id="ARBA00022692"/>
    </source>
</evidence>
<evidence type="ECO:0000259" key="8">
    <source>
        <dbReference type="Pfam" id="PF04577"/>
    </source>
</evidence>
<evidence type="ECO:0000256" key="3">
    <source>
        <dbReference type="ARBA" id="ARBA00022679"/>
    </source>
</evidence>
<keyword evidence="3" id="KW-0808">Transferase</keyword>
<dbReference type="InterPro" id="IPR049625">
    <property type="entry name" value="Glyco_transf_61_cat"/>
</dbReference>
<dbReference type="AlphaFoldDB" id="A0A7S3P2Y3"/>
<dbReference type="Pfam" id="PF04577">
    <property type="entry name" value="Glyco_transf_61"/>
    <property type="match status" value="1"/>
</dbReference>
<gene>
    <name evidence="9" type="ORF">ACOF00016_LOCUS1134</name>
</gene>
<dbReference type="PANTHER" id="PTHR20961">
    <property type="entry name" value="GLYCOSYLTRANSFERASE"/>
    <property type="match status" value="1"/>
</dbReference>
<evidence type="ECO:0000256" key="5">
    <source>
        <dbReference type="ARBA" id="ARBA00022989"/>
    </source>
</evidence>
<evidence type="ECO:0000256" key="1">
    <source>
        <dbReference type="ARBA" id="ARBA00004167"/>
    </source>
</evidence>
<keyword evidence="7" id="KW-0325">Glycoprotein</keyword>
<evidence type="ECO:0000256" key="7">
    <source>
        <dbReference type="ARBA" id="ARBA00023180"/>
    </source>
</evidence>
<protein>
    <recommendedName>
        <fullName evidence="8">Glycosyltransferase 61 catalytic domain-containing protein</fullName>
    </recommendedName>
</protein>
<keyword evidence="4" id="KW-0812">Transmembrane</keyword>
<name>A0A7S3P2Y3_9STRA</name>
<evidence type="ECO:0000256" key="6">
    <source>
        <dbReference type="ARBA" id="ARBA00023136"/>
    </source>
</evidence>
<keyword evidence="2" id="KW-0328">Glycosyltransferase</keyword>
<feature type="domain" description="Glycosyltransferase 61 catalytic" evidence="8">
    <location>
        <begin position="585"/>
        <end position="678"/>
    </location>
</feature>
<dbReference type="InterPro" id="IPR007657">
    <property type="entry name" value="Glycosyltransferase_61"/>
</dbReference>
<dbReference type="GO" id="GO:0016757">
    <property type="term" value="F:glycosyltransferase activity"/>
    <property type="evidence" value="ECO:0007669"/>
    <property type="project" value="UniProtKB-KW"/>
</dbReference>
<proteinExistence type="predicted"/>
<dbReference type="PANTHER" id="PTHR20961:SF38">
    <property type="entry name" value="PROTEIN O-LINKED-MANNOSE BETA-1,4-N-ACETYLGLUCOSAMINYLTRANSFERASE 2"/>
    <property type="match status" value="1"/>
</dbReference>
<dbReference type="EMBL" id="HBIM01001306">
    <property type="protein sequence ID" value="CAE0402887.1"/>
    <property type="molecule type" value="Transcribed_RNA"/>
</dbReference>
<comment type="subcellular location">
    <subcellularLocation>
        <location evidence="1">Membrane</location>
        <topology evidence="1">Single-pass membrane protein</topology>
    </subcellularLocation>
</comment>
<evidence type="ECO:0000313" key="9">
    <source>
        <dbReference type="EMBL" id="CAE0402887.1"/>
    </source>
</evidence>